<gene>
    <name evidence="1" type="ORF">PVK06_007997</name>
</gene>
<comment type="caution">
    <text evidence="1">The sequence shown here is derived from an EMBL/GenBank/DDBJ whole genome shotgun (WGS) entry which is preliminary data.</text>
</comment>
<dbReference type="Proteomes" id="UP001358586">
    <property type="component" value="Chromosome 3"/>
</dbReference>
<dbReference type="EMBL" id="JARKNE010000003">
    <property type="protein sequence ID" value="KAK5839223.1"/>
    <property type="molecule type" value="Genomic_DNA"/>
</dbReference>
<evidence type="ECO:0000313" key="1">
    <source>
        <dbReference type="EMBL" id="KAK5839223.1"/>
    </source>
</evidence>
<evidence type="ECO:0000313" key="2">
    <source>
        <dbReference type="Proteomes" id="UP001358586"/>
    </source>
</evidence>
<reference evidence="1 2" key="1">
    <citation type="submission" date="2023-03" db="EMBL/GenBank/DDBJ databases">
        <title>WGS of Gossypium arboreum.</title>
        <authorList>
            <person name="Yu D."/>
        </authorList>
    </citation>
    <scope>NUCLEOTIDE SEQUENCE [LARGE SCALE GENOMIC DNA]</scope>
    <source>
        <tissue evidence="1">Leaf</tissue>
    </source>
</reference>
<accession>A0ABR0QJS3</accession>
<organism evidence="1 2">
    <name type="scientific">Gossypium arboreum</name>
    <name type="common">Tree cotton</name>
    <name type="synonym">Gossypium nanking</name>
    <dbReference type="NCBI Taxonomy" id="29729"/>
    <lineage>
        <taxon>Eukaryota</taxon>
        <taxon>Viridiplantae</taxon>
        <taxon>Streptophyta</taxon>
        <taxon>Embryophyta</taxon>
        <taxon>Tracheophyta</taxon>
        <taxon>Spermatophyta</taxon>
        <taxon>Magnoliopsida</taxon>
        <taxon>eudicotyledons</taxon>
        <taxon>Gunneridae</taxon>
        <taxon>Pentapetalae</taxon>
        <taxon>rosids</taxon>
        <taxon>malvids</taxon>
        <taxon>Malvales</taxon>
        <taxon>Malvaceae</taxon>
        <taxon>Malvoideae</taxon>
        <taxon>Gossypium</taxon>
    </lineage>
</organism>
<sequence length="82" mass="9170">MAEVREITTAEFLQMGYMSITKGAFLRCSSRSQPKAMASGNVPTSLVNEQPRLVEKPAQEVVHFYRIPLIQESANEDLLKSV</sequence>
<protein>
    <submittedName>
        <fullName evidence="1">Uncharacterized protein</fullName>
    </submittedName>
</protein>
<name>A0ABR0QJS3_GOSAR</name>
<keyword evidence="2" id="KW-1185">Reference proteome</keyword>
<proteinExistence type="predicted"/>